<proteinExistence type="inferred from homology"/>
<evidence type="ECO:0000256" key="1">
    <source>
        <dbReference type="ARBA" id="ARBA00022722"/>
    </source>
</evidence>
<evidence type="ECO:0000256" key="9">
    <source>
        <dbReference type="ARBA" id="ARBA00038592"/>
    </source>
</evidence>
<dbReference type="GO" id="GO:0043571">
    <property type="term" value="P:maintenance of CRISPR repeat elements"/>
    <property type="evidence" value="ECO:0007669"/>
    <property type="project" value="UniProtKB-UniRule"/>
</dbReference>
<comment type="subunit">
    <text evidence="9 10">Homodimer, forms a heterotetramer with a Cas2 homodimer.</text>
</comment>
<feature type="binding site" evidence="10">
    <location>
        <position position="233"/>
    </location>
    <ligand>
        <name>Mn(2+)</name>
        <dbReference type="ChEBI" id="CHEBI:29035"/>
    </ligand>
</feature>
<evidence type="ECO:0000256" key="2">
    <source>
        <dbReference type="ARBA" id="ARBA00022723"/>
    </source>
</evidence>
<feature type="binding site" evidence="10">
    <location>
        <position position="248"/>
    </location>
    <ligand>
        <name>Mn(2+)</name>
        <dbReference type="ChEBI" id="CHEBI:29035"/>
    </ligand>
</feature>
<keyword evidence="4 10" id="KW-0378">Hydrolase</keyword>
<dbReference type="PATRIC" id="fig|322095.3.peg.2115"/>
<sequence length="342" mass="38944">MRHLLNTLYILTPNAYLVKDGENIVVRIDDEETLRVPIHNLESILCFSYLGASPGAMSLCVHNGVKLSFLSPTGKYIGSLEGPIKGNVLLRREQYRLADDDVLSSHLASIFIAGKIANHRSVLARFCRDHHPPHEVESEIEEARALLRQQQHKLSEQTSRLGVMGVEGYAANIYFGLFQHLILNKEFTFSGRSKHPPKDEVNALLSFFYTLLAHDVRAALETVGLDAYVGFLHVDRPGRPGLALDLMEEMRAYLVDRFVLSIINKRQIERSDFIPQGEKGFLLKEDARKRLIGLWQKRKKDEITHPFLKEKMPLGLLPYIQALLLARHLRGDLDDYPVFLMI</sequence>
<protein>
    <recommendedName>
        <fullName evidence="10">CRISPR-associated endonuclease Cas1</fullName>
        <ecNumber evidence="10">3.1.-.-</ecNumber>
    </recommendedName>
</protein>
<dbReference type="AlphaFoldDB" id="A0A134AZR6"/>
<gene>
    <name evidence="10" type="primary">cas1</name>
    <name evidence="11" type="ORF">HMPREF3185_02144</name>
</gene>
<comment type="caution">
    <text evidence="11">The sequence shown here is derived from an EMBL/GenBank/DDBJ whole genome shotgun (WGS) entry which is preliminary data.</text>
</comment>
<dbReference type="Gene3D" id="1.20.120.920">
    <property type="entry name" value="CRISPR-associated endonuclease Cas1, C-terminal domain"/>
    <property type="match status" value="1"/>
</dbReference>
<organism evidence="11 12">
    <name type="scientific">Porphyromonas somerae</name>
    <dbReference type="NCBI Taxonomy" id="322095"/>
    <lineage>
        <taxon>Bacteria</taxon>
        <taxon>Pseudomonadati</taxon>
        <taxon>Bacteroidota</taxon>
        <taxon>Bacteroidia</taxon>
        <taxon>Bacteroidales</taxon>
        <taxon>Porphyromonadaceae</taxon>
        <taxon>Porphyromonas</taxon>
    </lineage>
</organism>
<dbReference type="Gene3D" id="3.100.10.20">
    <property type="entry name" value="CRISPR-associated endonuclease Cas1, N-terminal domain"/>
    <property type="match status" value="1"/>
</dbReference>
<dbReference type="InterPro" id="IPR042206">
    <property type="entry name" value="CRISPR-assoc_Cas1_C"/>
</dbReference>
<keyword evidence="7 10" id="KW-0238">DNA-binding</keyword>
<dbReference type="GO" id="GO:0016787">
    <property type="term" value="F:hydrolase activity"/>
    <property type="evidence" value="ECO:0007669"/>
    <property type="project" value="UniProtKB-KW"/>
</dbReference>
<dbReference type="InterPro" id="IPR002729">
    <property type="entry name" value="CRISPR-assoc_Cas1"/>
</dbReference>
<evidence type="ECO:0000313" key="12">
    <source>
        <dbReference type="Proteomes" id="UP000070224"/>
    </source>
</evidence>
<evidence type="ECO:0000256" key="4">
    <source>
        <dbReference type="ARBA" id="ARBA00022801"/>
    </source>
</evidence>
<comment type="similarity">
    <text evidence="10">Belongs to the CRISPR-associated endonuclease Cas1 family.</text>
</comment>
<dbReference type="InterPro" id="IPR019856">
    <property type="entry name" value="CRISPR-assoc_Cas1_DVULG"/>
</dbReference>
<dbReference type="GO" id="GO:0004520">
    <property type="term" value="F:DNA endonuclease activity"/>
    <property type="evidence" value="ECO:0007669"/>
    <property type="project" value="InterPro"/>
</dbReference>
<evidence type="ECO:0000256" key="7">
    <source>
        <dbReference type="ARBA" id="ARBA00023125"/>
    </source>
</evidence>
<comment type="cofactor">
    <cofactor evidence="10">
        <name>Mg(2+)</name>
        <dbReference type="ChEBI" id="CHEBI:18420"/>
    </cofactor>
    <cofactor evidence="10">
        <name>Mn(2+)</name>
        <dbReference type="ChEBI" id="CHEBI:29035"/>
    </cofactor>
</comment>
<keyword evidence="8 10" id="KW-0464">Manganese</keyword>
<dbReference type="EMBL" id="LSDK01000143">
    <property type="protein sequence ID" value="KXB73188.1"/>
    <property type="molecule type" value="Genomic_DNA"/>
</dbReference>
<evidence type="ECO:0000256" key="5">
    <source>
        <dbReference type="ARBA" id="ARBA00022842"/>
    </source>
</evidence>
<dbReference type="Proteomes" id="UP000070224">
    <property type="component" value="Unassembled WGS sequence"/>
</dbReference>
<dbReference type="EC" id="3.1.-.-" evidence="10"/>
<dbReference type="NCBIfam" id="TIGR03640">
    <property type="entry name" value="cas1_DVULG"/>
    <property type="match status" value="1"/>
</dbReference>
<feature type="binding site" evidence="10">
    <location>
        <position position="167"/>
    </location>
    <ligand>
        <name>Mn(2+)</name>
        <dbReference type="ChEBI" id="CHEBI:29035"/>
    </ligand>
</feature>
<name>A0A134AZR6_9PORP</name>
<dbReference type="GO" id="GO:0051607">
    <property type="term" value="P:defense response to virus"/>
    <property type="evidence" value="ECO:0007669"/>
    <property type="project" value="UniProtKB-UniRule"/>
</dbReference>
<evidence type="ECO:0000313" key="11">
    <source>
        <dbReference type="EMBL" id="KXB73188.1"/>
    </source>
</evidence>
<dbReference type="InterPro" id="IPR042211">
    <property type="entry name" value="CRISPR-assoc_Cas1_N"/>
</dbReference>
<keyword evidence="3 10" id="KW-0255">Endonuclease</keyword>
<dbReference type="GO" id="GO:0003677">
    <property type="term" value="F:DNA binding"/>
    <property type="evidence" value="ECO:0007669"/>
    <property type="project" value="UniProtKB-KW"/>
</dbReference>
<dbReference type="PANTHER" id="PTHR34353">
    <property type="entry name" value="CRISPR-ASSOCIATED ENDONUCLEASE CAS1 1"/>
    <property type="match status" value="1"/>
</dbReference>
<dbReference type="NCBIfam" id="TIGR00287">
    <property type="entry name" value="cas1"/>
    <property type="match status" value="1"/>
</dbReference>
<keyword evidence="2 10" id="KW-0479">Metal-binding</keyword>
<keyword evidence="5 10" id="KW-0460">Magnesium</keyword>
<evidence type="ECO:0000256" key="3">
    <source>
        <dbReference type="ARBA" id="ARBA00022759"/>
    </source>
</evidence>
<dbReference type="Pfam" id="PF01867">
    <property type="entry name" value="Cas_Cas1"/>
    <property type="match status" value="1"/>
</dbReference>
<dbReference type="RefSeq" id="WP_060936148.1">
    <property type="nucleotide sequence ID" value="NZ_KQ960466.1"/>
</dbReference>
<dbReference type="PANTHER" id="PTHR34353:SF2">
    <property type="entry name" value="CRISPR-ASSOCIATED ENDONUCLEASE CAS1 1"/>
    <property type="match status" value="1"/>
</dbReference>
<dbReference type="OrthoDB" id="9803119at2"/>
<evidence type="ECO:0000256" key="8">
    <source>
        <dbReference type="ARBA" id="ARBA00023211"/>
    </source>
</evidence>
<dbReference type="GO" id="GO:0046872">
    <property type="term" value="F:metal ion binding"/>
    <property type="evidence" value="ECO:0007669"/>
    <property type="project" value="UniProtKB-UniRule"/>
</dbReference>
<reference evidence="12" key="1">
    <citation type="submission" date="2016-01" db="EMBL/GenBank/DDBJ databases">
        <authorList>
            <person name="Mitreva M."/>
            <person name="Pepin K.H."/>
            <person name="Mihindukulasuriya K.A."/>
            <person name="Fulton R."/>
            <person name="Fronick C."/>
            <person name="O'Laughlin M."/>
            <person name="Miner T."/>
            <person name="Herter B."/>
            <person name="Rosa B.A."/>
            <person name="Cordes M."/>
            <person name="Tomlinson C."/>
            <person name="Wollam A."/>
            <person name="Palsikar V.B."/>
            <person name="Mardis E.R."/>
            <person name="Wilson R.K."/>
        </authorList>
    </citation>
    <scope>NUCLEOTIDE SEQUENCE [LARGE SCALE GENOMIC DNA]</scope>
    <source>
        <strain evidence="12">KA00683</strain>
    </source>
</reference>
<dbReference type="HAMAP" id="MF_01470">
    <property type="entry name" value="Cas1"/>
    <property type="match status" value="1"/>
</dbReference>
<keyword evidence="12" id="KW-1185">Reference proteome</keyword>
<comment type="function">
    <text evidence="10">CRISPR (clustered regularly interspaced short palindromic repeat), is an adaptive immune system that provides protection against mobile genetic elements (viruses, transposable elements and conjugative plasmids). CRISPR clusters contain spacers, sequences complementary to antecedent mobile elements, and target invading nucleic acids. CRISPR clusters are transcribed and processed into CRISPR RNA (crRNA). Acts as a dsDNA endonuclease. Involved in the integration of spacer DNA into the CRISPR cassette.</text>
</comment>
<keyword evidence="6 10" id="KW-0051">Antiviral defense</keyword>
<keyword evidence="1 10" id="KW-0540">Nuclease</keyword>
<dbReference type="InterPro" id="IPR050646">
    <property type="entry name" value="Cas1"/>
</dbReference>
<dbReference type="STRING" id="322095.HMPREF3185_02144"/>
<accession>A0A134AZR6</accession>
<evidence type="ECO:0000256" key="10">
    <source>
        <dbReference type="HAMAP-Rule" id="MF_01470"/>
    </source>
</evidence>
<evidence type="ECO:0000256" key="6">
    <source>
        <dbReference type="ARBA" id="ARBA00023118"/>
    </source>
</evidence>